<organism evidence="8 9">
    <name type="scientific">Oryzias latipes</name>
    <name type="common">Japanese rice fish</name>
    <name type="synonym">Japanese killifish</name>
    <dbReference type="NCBI Taxonomy" id="8090"/>
    <lineage>
        <taxon>Eukaryota</taxon>
        <taxon>Metazoa</taxon>
        <taxon>Chordata</taxon>
        <taxon>Craniata</taxon>
        <taxon>Vertebrata</taxon>
        <taxon>Euteleostomi</taxon>
        <taxon>Actinopterygii</taxon>
        <taxon>Neopterygii</taxon>
        <taxon>Teleostei</taxon>
        <taxon>Neoteleostei</taxon>
        <taxon>Acanthomorphata</taxon>
        <taxon>Ovalentaria</taxon>
        <taxon>Atherinomorphae</taxon>
        <taxon>Beloniformes</taxon>
        <taxon>Adrianichthyidae</taxon>
        <taxon>Oryziinae</taxon>
        <taxon>Oryzias</taxon>
    </lineage>
</organism>
<dbReference type="InterPro" id="IPR038441">
    <property type="entry name" value="THAP_Znf_sf"/>
</dbReference>
<keyword evidence="3" id="KW-0862">Zinc</keyword>
<dbReference type="PROSITE" id="PS50950">
    <property type="entry name" value="ZF_THAP"/>
    <property type="match status" value="1"/>
</dbReference>
<feature type="domain" description="THAP-type" evidence="7">
    <location>
        <begin position="1"/>
        <end position="87"/>
    </location>
</feature>
<evidence type="ECO:0000313" key="8">
    <source>
        <dbReference type="Ensembl" id="ENSORLP00020025599.1"/>
    </source>
</evidence>
<dbReference type="SMART" id="SM00980">
    <property type="entry name" value="THAP"/>
    <property type="match status" value="1"/>
</dbReference>
<keyword evidence="6" id="KW-0175">Coiled coil</keyword>
<keyword evidence="6" id="KW-0539">Nucleus</keyword>
<evidence type="ECO:0000313" key="9">
    <source>
        <dbReference type="Proteomes" id="UP000265180"/>
    </source>
</evidence>
<keyword evidence="6" id="KW-0131">Cell cycle</keyword>
<dbReference type="SMART" id="SM00692">
    <property type="entry name" value="DM3"/>
    <property type="match status" value="1"/>
</dbReference>
<comment type="function">
    <text evidence="6">DNA-binding transcription regulator that regulates endothelial cell proliferation and G1/S cell-cycle progression. Specifically binds the 5'-[AT]NTNN[GT]GGCA[AGT]-3' core DNA sequence and acts by modulating expression of pRB-E2F cell-cycle target genes.</text>
</comment>
<keyword evidence="6" id="KW-0804">Transcription</keyword>
<evidence type="ECO:0000259" key="7">
    <source>
        <dbReference type="PROSITE" id="PS50950"/>
    </source>
</evidence>
<comment type="similarity">
    <text evidence="6">Belongs to the THAP1 family.</text>
</comment>
<keyword evidence="2 5" id="KW-0863">Zinc-finger</keyword>
<sequence>MVHTCCVDSCSTEKRPNVIFHRFPPADPERLRQWLLALDMDPDTPNFILGKLFVCQKHFLPDDYHDPHMHLGRRARLLKSKAVPSQFLTPRFCEGGQLSPDHLDQLVTCRCKMLW</sequence>
<dbReference type="GO" id="GO:0001935">
    <property type="term" value="P:endothelial cell proliferation"/>
    <property type="evidence" value="ECO:0007669"/>
    <property type="project" value="UniProtKB-UniRule"/>
</dbReference>
<keyword evidence="4 5" id="KW-0238">DNA-binding</keyword>
<evidence type="ECO:0000256" key="1">
    <source>
        <dbReference type="ARBA" id="ARBA00022723"/>
    </source>
</evidence>
<reference evidence="8" key="4">
    <citation type="submission" date="2025-09" db="UniProtKB">
        <authorList>
            <consortium name="Ensembl"/>
        </authorList>
    </citation>
    <scope>IDENTIFICATION</scope>
    <source>
        <strain evidence="8">HNI</strain>
    </source>
</reference>
<evidence type="ECO:0000256" key="4">
    <source>
        <dbReference type="ARBA" id="ARBA00023125"/>
    </source>
</evidence>
<dbReference type="SUPFAM" id="SSF57716">
    <property type="entry name" value="Glucocorticoid receptor-like (DNA-binding domain)"/>
    <property type="match status" value="1"/>
</dbReference>
<protein>
    <recommendedName>
        <fullName evidence="6">THAP domain-containing protein 1</fullName>
    </recommendedName>
</protein>
<keyword evidence="1" id="KW-0479">Metal-binding</keyword>
<comment type="subcellular location">
    <subcellularLocation>
        <location evidence="6">Nucleus</location>
        <location evidence="6">Nucleoplasm</location>
    </subcellularLocation>
</comment>
<evidence type="ECO:0000256" key="5">
    <source>
        <dbReference type="PROSITE-ProRule" id="PRU00309"/>
    </source>
</evidence>
<dbReference type="GO" id="GO:0005654">
    <property type="term" value="C:nucleoplasm"/>
    <property type="evidence" value="ECO:0007669"/>
    <property type="project" value="UniProtKB-SubCell"/>
</dbReference>
<dbReference type="GO" id="GO:0008270">
    <property type="term" value="F:zinc ion binding"/>
    <property type="evidence" value="ECO:0007669"/>
    <property type="project" value="UniProtKB-KW"/>
</dbReference>
<evidence type="ECO:0000256" key="6">
    <source>
        <dbReference type="RuleBase" id="RU369073"/>
    </source>
</evidence>
<dbReference type="Pfam" id="PF05485">
    <property type="entry name" value="THAP"/>
    <property type="match status" value="1"/>
</dbReference>
<dbReference type="AlphaFoldDB" id="A0A3P9LY33"/>
<dbReference type="PANTHER" id="PTHR46600:SF7">
    <property type="entry name" value="SI:DKEY-228B2.6-RELATED"/>
    <property type="match status" value="1"/>
</dbReference>
<proteinExistence type="inferred from homology"/>
<dbReference type="InterPro" id="IPR026516">
    <property type="entry name" value="THAP1/10"/>
</dbReference>
<reference evidence="8 9" key="2">
    <citation type="submission" date="2017-04" db="EMBL/GenBank/DDBJ databases">
        <title>CpG methylation of centromeres and impact of large insertions on vertebrate speciation.</title>
        <authorList>
            <person name="Ichikawa K."/>
            <person name="Yoshimura J."/>
            <person name="Morishita S."/>
        </authorList>
    </citation>
    <scope>NUCLEOTIDE SEQUENCE</scope>
    <source>
        <strain evidence="8 9">HNI</strain>
    </source>
</reference>
<evidence type="ECO:0000256" key="3">
    <source>
        <dbReference type="ARBA" id="ARBA00022833"/>
    </source>
</evidence>
<reference evidence="8" key="3">
    <citation type="submission" date="2025-08" db="UniProtKB">
        <authorList>
            <consortium name="Ensembl"/>
        </authorList>
    </citation>
    <scope>IDENTIFICATION</scope>
    <source>
        <strain evidence="8">HNI</strain>
    </source>
</reference>
<dbReference type="InterPro" id="IPR006612">
    <property type="entry name" value="THAP_Znf"/>
</dbReference>
<dbReference type="Ensembl" id="ENSORLT00020004042.1">
    <property type="protein sequence ID" value="ENSORLP00020025599.1"/>
    <property type="gene ID" value="ENSORLG00020007622.1"/>
</dbReference>
<dbReference type="PANTHER" id="PTHR46600">
    <property type="entry name" value="THAP DOMAIN-CONTAINING"/>
    <property type="match status" value="1"/>
</dbReference>
<dbReference type="GO" id="GO:0043565">
    <property type="term" value="F:sequence-specific DNA binding"/>
    <property type="evidence" value="ECO:0007669"/>
    <property type="project" value="UniProtKB-UniRule"/>
</dbReference>
<dbReference type="Proteomes" id="UP000265180">
    <property type="component" value="Chromosome 19"/>
</dbReference>
<reference key="1">
    <citation type="journal article" date="2007" name="Nature">
        <title>The medaka draft genome and insights into vertebrate genome evolution.</title>
        <authorList>
            <person name="Kasahara M."/>
            <person name="Naruse K."/>
            <person name="Sasaki S."/>
            <person name="Nakatani Y."/>
            <person name="Qu W."/>
            <person name="Ahsan B."/>
            <person name="Yamada T."/>
            <person name="Nagayasu Y."/>
            <person name="Doi K."/>
            <person name="Kasai Y."/>
            <person name="Jindo T."/>
            <person name="Kobayashi D."/>
            <person name="Shimada A."/>
            <person name="Toyoda A."/>
            <person name="Kuroki Y."/>
            <person name="Fujiyama A."/>
            <person name="Sasaki T."/>
            <person name="Shimizu A."/>
            <person name="Asakawa S."/>
            <person name="Shimizu N."/>
            <person name="Hashimoto S."/>
            <person name="Yang J."/>
            <person name="Lee Y."/>
            <person name="Matsushima K."/>
            <person name="Sugano S."/>
            <person name="Sakaizumi M."/>
            <person name="Narita T."/>
            <person name="Ohishi K."/>
            <person name="Haga S."/>
            <person name="Ohta F."/>
            <person name="Nomoto H."/>
            <person name="Nogata K."/>
            <person name="Morishita T."/>
            <person name="Endo T."/>
            <person name="Shin-I T."/>
            <person name="Takeda H."/>
            <person name="Morishita S."/>
            <person name="Kohara Y."/>
        </authorList>
    </citation>
    <scope>NUCLEOTIDE SEQUENCE [LARGE SCALE GENOMIC DNA]</scope>
    <source>
        <strain>Hd-rR</strain>
    </source>
</reference>
<accession>A0A3P9LY33</accession>
<keyword evidence="6" id="KW-0805">Transcription regulation</keyword>
<dbReference type="Gene3D" id="6.20.210.20">
    <property type="entry name" value="THAP domain"/>
    <property type="match status" value="1"/>
</dbReference>
<dbReference type="GO" id="GO:0003700">
    <property type="term" value="F:DNA-binding transcription factor activity"/>
    <property type="evidence" value="ECO:0007669"/>
    <property type="project" value="UniProtKB-UniRule"/>
</dbReference>
<name>A0A3P9LY33_ORYLA</name>
<evidence type="ECO:0000256" key="2">
    <source>
        <dbReference type="ARBA" id="ARBA00022771"/>
    </source>
</evidence>